<dbReference type="SUPFAM" id="SSF82114">
    <property type="entry name" value="Riboflavin kinase-like"/>
    <property type="match status" value="1"/>
</dbReference>
<dbReference type="GO" id="GO:0008531">
    <property type="term" value="F:riboflavin kinase activity"/>
    <property type="evidence" value="ECO:0007669"/>
    <property type="project" value="UniProtKB-UniRule"/>
</dbReference>
<feature type="domain" description="Riboflavin kinase" evidence="15">
    <location>
        <begin position="191"/>
        <end position="315"/>
    </location>
</feature>
<comment type="catalytic activity">
    <reaction evidence="12 14">
        <text>riboflavin + ATP = FMN + ADP + H(+)</text>
        <dbReference type="Rhea" id="RHEA:14357"/>
        <dbReference type="ChEBI" id="CHEBI:15378"/>
        <dbReference type="ChEBI" id="CHEBI:30616"/>
        <dbReference type="ChEBI" id="CHEBI:57986"/>
        <dbReference type="ChEBI" id="CHEBI:58210"/>
        <dbReference type="ChEBI" id="CHEBI:456216"/>
        <dbReference type="EC" id="2.7.1.26"/>
    </reaction>
</comment>
<keyword evidence="7 14" id="KW-0547">Nucleotide-binding</keyword>
<evidence type="ECO:0000256" key="6">
    <source>
        <dbReference type="ARBA" id="ARBA00022695"/>
    </source>
</evidence>
<evidence type="ECO:0000256" key="3">
    <source>
        <dbReference type="ARBA" id="ARBA00022630"/>
    </source>
</evidence>
<evidence type="ECO:0000256" key="10">
    <source>
        <dbReference type="ARBA" id="ARBA00022840"/>
    </source>
</evidence>
<keyword evidence="11" id="KW-0511">Multifunctional enzyme</keyword>
<evidence type="ECO:0000256" key="13">
    <source>
        <dbReference type="ARBA" id="ARBA00049494"/>
    </source>
</evidence>
<evidence type="ECO:0000259" key="15">
    <source>
        <dbReference type="SMART" id="SM00904"/>
    </source>
</evidence>
<keyword evidence="3 14" id="KW-0285">Flavoprotein</keyword>
<keyword evidence="6 14" id="KW-0548">Nucleotidyltransferase</keyword>
<evidence type="ECO:0000256" key="5">
    <source>
        <dbReference type="ARBA" id="ARBA00022679"/>
    </source>
</evidence>
<dbReference type="PANTHER" id="PTHR22749">
    <property type="entry name" value="RIBOFLAVIN KINASE/FMN ADENYLYLTRANSFERASE"/>
    <property type="match status" value="1"/>
</dbReference>
<dbReference type="GO" id="GO:0003919">
    <property type="term" value="F:FMN adenylyltransferase activity"/>
    <property type="evidence" value="ECO:0007669"/>
    <property type="project" value="UniProtKB-UniRule"/>
</dbReference>
<comment type="similarity">
    <text evidence="14">Belongs to the ribF family.</text>
</comment>
<evidence type="ECO:0000256" key="12">
    <source>
        <dbReference type="ARBA" id="ARBA00047880"/>
    </source>
</evidence>
<dbReference type="GO" id="GO:0009398">
    <property type="term" value="P:FMN biosynthetic process"/>
    <property type="evidence" value="ECO:0007669"/>
    <property type="project" value="UniProtKB-UniRule"/>
</dbReference>
<dbReference type="RefSeq" id="WP_226393470.1">
    <property type="nucleotide sequence ID" value="NZ_JADCKB010000027.1"/>
</dbReference>
<evidence type="ECO:0000256" key="9">
    <source>
        <dbReference type="ARBA" id="ARBA00022827"/>
    </source>
</evidence>
<keyword evidence="5 14" id="KW-0808">Transferase</keyword>
<dbReference type="InterPro" id="IPR014729">
    <property type="entry name" value="Rossmann-like_a/b/a_fold"/>
</dbReference>
<sequence>MKAVRVYTQEDPRKDLQHENWQKRGTAVALGSFDAVHIGHQMLIRQVVEYAKKMDLTSVVYLFRNQPRSVLGGVPVPAVNTFEGRIQILKELGVDVVIAQWFTPEFAAISAETFVLDYLKNWLHAKYVAAGFNYHFGCRGEGDIHTLCALCRREGIRIDEIPCVALEGYPVSSTRVRSLIQDGKMEEAAACLGRPFSLSGTVIDGNQLGRTMGFPTANIAMPEGVVLPHYGVYVSRTMAEGKWYRSITNVGDKPTVKKNSLCIESHLLAFSGDIYGKPIEIQFYYYIRGITKFENLDQLKRQLESDKKTAQMFFGKETQRFSLHVGPNSERK</sequence>
<gene>
    <name evidence="16" type="ORF">INF28_10705</name>
</gene>
<dbReference type="InterPro" id="IPR015864">
    <property type="entry name" value="FAD_synthase"/>
</dbReference>
<dbReference type="NCBIfam" id="NF004162">
    <property type="entry name" value="PRK05627.1-5"/>
    <property type="match status" value="1"/>
</dbReference>
<dbReference type="EMBL" id="JADCKB010000027">
    <property type="protein sequence ID" value="MBE5040929.1"/>
    <property type="molecule type" value="Genomic_DNA"/>
</dbReference>
<dbReference type="SMART" id="SM00904">
    <property type="entry name" value="Flavokinase"/>
    <property type="match status" value="1"/>
</dbReference>
<evidence type="ECO:0000313" key="17">
    <source>
        <dbReference type="Proteomes" id="UP000806542"/>
    </source>
</evidence>
<dbReference type="InterPro" id="IPR023468">
    <property type="entry name" value="Riboflavin_kinase"/>
</dbReference>
<evidence type="ECO:0000256" key="1">
    <source>
        <dbReference type="ARBA" id="ARBA00004726"/>
    </source>
</evidence>
<evidence type="ECO:0000256" key="7">
    <source>
        <dbReference type="ARBA" id="ARBA00022741"/>
    </source>
</evidence>
<dbReference type="InterPro" id="IPR015865">
    <property type="entry name" value="Riboflavin_kinase_bac/euk"/>
</dbReference>
<evidence type="ECO:0000313" key="16">
    <source>
        <dbReference type="EMBL" id="MBE5040929.1"/>
    </source>
</evidence>
<dbReference type="SUPFAM" id="SSF52374">
    <property type="entry name" value="Nucleotidylyl transferase"/>
    <property type="match status" value="1"/>
</dbReference>
<comment type="pathway">
    <text evidence="1 14">Cofactor biosynthesis; FAD biosynthesis; FAD from FMN: step 1/1.</text>
</comment>
<comment type="catalytic activity">
    <reaction evidence="13 14">
        <text>FMN + ATP + H(+) = FAD + diphosphate</text>
        <dbReference type="Rhea" id="RHEA:17237"/>
        <dbReference type="ChEBI" id="CHEBI:15378"/>
        <dbReference type="ChEBI" id="CHEBI:30616"/>
        <dbReference type="ChEBI" id="CHEBI:33019"/>
        <dbReference type="ChEBI" id="CHEBI:57692"/>
        <dbReference type="ChEBI" id="CHEBI:58210"/>
        <dbReference type="EC" id="2.7.7.2"/>
    </reaction>
</comment>
<evidence type="ECO:0000256" key="4">
    <source>
        <dbReference type="ARBA" id="ARBA00022643"/>
    </source>
</evidence>
<comment type="caution">
    <text evidence="16">The sequence shown here is derived from an EMBL/GenBank/DDBJ whole genome shotgun (WGS) entry which is preliminary data.</text>
</comment>
<dbReference type="InterPro" id="IPR002606">
    <property type="entry name" value="Riboflavin_kinase_bac"/>
</dbReference>
<dbReference type="GO" id="GO:0009231">
    <property type="term" value="P:riboflavin biosynthetic process"/>
    <property type="evidence" value="ECO:0007669"/>
    <property type="project" value="InterPro"/>
</dbReference>
<evidence type="ECO:0000256" key="11">
    <source>
        <dbReference type="ARBA" id="ARBA00023268"/>
    </source>
</evidence>
<organism evidence="16 17">
    <name type="scientific">Ructibacterium gallinarum</name>
    <dbReference type="NCBI Taxonomy" id="2779355"/>
    <lineage>
        <taxon>Bacteria</taxon>
        <taxon>Bacillati</taxon>
        <taxon>Bacillota</taxon>
        <taxon>Clostridia</taxon>
        <taxon>Eubacteriales</taxon>
        <taxon>Oscillospiraceae</taxon>
        <taxon>Ructibacterium</taxon>
    </lineage>
</organism>
<dbReference type="Gene3D" id="2.40.30.30">
    <property type="entry name" value="Riboflavin kinase-like"/>
    <property type="match status" value="1"/>
</dbReference>
<dbReference type="EC" id="2.7.1.26" evidence="14"/>
<comment type="pathway">
    <text evidence="2 14">Cofactor biosynthesis; FMN biosynthesis; FMN from riboflavin (ATP route): step 1/1.</text>
</comment>
<keyword evidence="9 14" id="KW-0274">FAD</keyword>
<evidence type="ECO:0000256" key="14">
    <source>
        <dbReference type="PIRNR" id="PIRNR004491"/>
    </source>
</evidence>
<reference evidence="16" key="1">
    <citation type="submission" date="2020-10" db="EMBL/GenBank/DDBJ databases">
        <title>ChiBAC.</title>
        <authorList>
            <person name="Zenner C."/>
            <person name="Hitch T.C.A."/>
            <person name="Clavel T."/>
        </authorList>
    </citation>
    <scope>NUCLEOTIDE SEQUENCE</scope>
    <source>
        <strain evidence="16">DSM 107454</strain>
    </source>
</reference>
<dbReference type="NCBIfam" id="TIGR00083">
    <property type="entry name" value="ribF"/>
    <property type="match status" value="1"/>
</dbReference>
<evidence type="ECO:0000256" key="8">
    <source>
        <dbReference type="ARBA" id="ARBA00022777"/>
    </source>
</evidence>
<evidence type="ECO:0000256" key="2">
    <source>
        <dbReference type="ARBA" id="ARBA00005201"/>
    </source>
</evidence>
<protein>
    <recommendedName>
        <fullName evidence="14">Riboflavin biosynthesis protein</fullName>
    </recommendedName>
    <domain>
        <recommendedName>
            <fullName evidence="14">Riboflavin kinase</fullName>
            <ecNumber evidence="14">2.7.1.26</ecNumber>
        </recommendedName>
        <alternativeName>
            <fullName evidence="14">Flavokinase</fullName>
        </alternativeName>
    </domain>
    <domain>
        <recommendedName>
            <fullName evidence="14">FMN adenylyltransferase</fullName>
            <ecNumber evidence="14">2.7.7.2</ecNumber>
        </recommendedName>
        <alternativeName>
            <fullName evidence="14">FAD pyrophosphorylase</fullName>
        </alternativeName>
        <alternativeName>
            <fullName evidence="14">FAD synthase</fullName>
        </alternativeName>
    </domain>
</protein>
<dbReference type="Pfam" id="PF06574">
    <property type="entry name" value="FAD_syn"/>
    <property type="match status" value="1"/>
</dbReference>
<dbReference type="Proteomes" id="UP000806542">
    <property type="component" value="Unassembled WGS sequence"/>
</dbReference>
<proteinExistence type="inferred from homology"/>
<dbReference type="CDD" id="cd02064">
    <property type="entry name" value="FAD_synthetase_N"/>
    <property type="match status" value="1"/>
</dbReference>
<keyword evidence="8 14" id="KW-0418">Kinase</keyword>
<accession>A0A9D5R9X0</accession>
<name>A0A9D5R9X0_9FIRM</name>
<keyword evidence="4 14" id="KW-0288">FMN</keyword>
<dbReference type="Pfam" id="PF01687">
    <property type="entry name" value="Flavokinase"/>
    <property type="match status" value="1"/>
</dbReference>
<keyword evidence="17" id="KW-1185">Reference proteome</keyword>
<dbReference type="AlphaFoldDB" id="A0A9D5R9X0"/>
<dbReference type="Gene3D" id="3.40.50.620">
    <property type="entry name" value="HUPs"/>
    <property type="match status" value="1"/>
</dbReference>
<dbReference type="PANTHER" id="PTHR22749:SF6">
    <property type="entry name" value="RIBOFLAVIN KINASE"/>
    <property type="match status" value="1"/>
</dbReference>
<dbReference type="GO" id="GO:0005524">
    <property type="term" value="F:ATP binding"/>
    <property type="evidence" value="ECO:0007669"/>
    <property type="project" value="UniProtKB-UniRule"/>
</dbReference>
<dbReference type="InterPro" id="IPR023465">
    <property type="entry name" value="Riboflavin_kinase_dom_sf"/>
</dbReference>
<dbReference type="FunFam" id="3.40.50.620:FF:000021">
    <property type="entry name" value="Riboflavin biosynthesis protein"/>
    <property type="match status" value="1"/>
</dbReference>
<dbReference type="EC" id="2.7.7.2" evidence="14"/>
<keyword evidence="10 14" id="KW-0067">ATP-binding</keyword>
<dbReference type="PIRSF" id="PIRSF004491">
    <property type="entry name" value="FAD_Synth"/>
    <property type="match status" value="1"/>
</dbReference>
<dbReference type="GO" id="GO:0006747">
    <property type="term" value="P:FAD biosynthetic process"/>
    <property type="evidence" value="ECO:0007669"/>
    <property type="project" value="UniProtKB-UniRule"/>
</dbReference>